<dbReference type="Proteomes" id="UP001521222">
    <property type="component" value="Unassembled WGS sequence"/>
</dbReference>
<evidence type="ECO:0000313" key="1">
    <source>
        <dbReference type="EMBL" id="KAL1595499.1"/>
    </source>
</evidence>
<proteinExistence type="predicted"/>
<evidence type="ECO:0000313" key="2">
    <source>
        <dbReference type="Proteomes" id="UP001521222"/>
    </source>
</evidence>
<dbReference type="EMBL" id="JAKIXB020000031">
    <property type="protein sequence ID" value="KAL1595499.1"/>
    <property type="molecule type" value="Genomic_DNA"/>
</dbReference>
<sequence>MLSGLITAGIQRLQPLFNNMFYDHWILDHKDVLEARALLKELGLPMELALLILDYAEYWPTRRFSSEKGKNVKVAATMFRSSAAGLCFEADIFNDPVVGDLYEGGEKTKIKAIEFHIRSRDQGWTSEPTQGTFSTSSWLEASILRGMNSYSGMDLYNTKLPPSCWLRSIFASPQSFQDHIMSRSWRLVKRPEYAEQGPQGGEEDMAWYLQGNRVVTQGRTEEYEVFWTHEDCKGNEGSGSGDGFLSELKDGDRLLVWARAKWPGWQCIVESVDVTVYYGFSCHRRVSVLERSRSVKVQYAAATLDQVPEELQLQIYKYLAKPVLAVLRLVNKYVARAVDHYLFAHKSFVLSPAEVLFAKLPAMVGRIRAYHFEKTGVLQLVKDATVRTFTSEEFQSLQSVSFVPGYFLRLDNANGDDIKRAMNALDKGPTRHDRHFPNLRKAVLSDPAISSN</sequence>
<comment type="caution">
    <text evidence="1">The sequence shown here is derived from an EMBL/GenBank/DDBJ whole genome shotgun (WGS) entry which is preliminary data.</text>
</comment>
<protein>
    <recommendedName>
        <fullName evidence="3">F-box domain-containing protein</fullName>
    </recommendedName>
</protein>
<gene>
    <name evidence="1" type="ORF">SLS59_008135</name>
</gene>
<reference evidence="1 2" key="1">
    <citation type="submission" date="2024-02" db="EMBL/GenBank/DDBJ databases">
        <title>De novo assembly and annotation of 12 fungi associated with fruit tree decline syndrome in Ontario, Canada.</title>
        <authorList>
            <person name="Sulman M."/>
            <person name="Ellouze W."/>
            <person name="Ilyukhin E."/>
        </authorList>
    </citation>
    <scope>NUCLEOTIDE SEQUENCE [LARGE SCALE GENOMIC DNA]</scope>
    <source>
        <strain evidence="1 2">M97-236</strain>
    </source>
</reference>
<evidence type="ECO:0008006" key="3">
    <source>
        <dbReference type="Google" id="ProtNLM"/>
    </source>
</evidence>
<name>A0ABR3QUD7_9PLEO</name>
<organism evidence="1 2">
    <name type="scientific">Nothophoma quercina</name>
    <dbReference type="NCBI Taxonomy" id="749835"/>
    <lineage>
        <taxon>Eukaryota</taxon>
        <taxon>Fungi</taxon>
        <taxon>Dikarya</taxon>
        <taxon>Ascomycota</taxon>
        <taxon>Pezizomycotina</taxon>
        <taxon>Dothideomycetes</taxon>
        <taxon>Pleosporomycetidae</taxon>
        <taxon>Pleosporales</taxon>
        <taxon>Pleosporineae</taxon>
        <taxon>Didymellaceae</taxon>
        <taxon>Nothophoma</taxon>
    </lineage>
</organism>
<keyword evidence="2" id="KW-1185">Reference proteome</keyword>
<accession>A0ABR3QUD7</accession>